<dbReference type="AlphaFoldDB" id="A0A433RXA4"/>
<comment type="catalytic activity">
    <reaction evidence="6">
        <text>L-proline + NAD(+) = (S)-1-pyrroline-5-carboxylate + NADH + 2 H(+)</text>
        <dbReference type="Rhea" id="RHEA:14105"/>
        <dbReference type="ChEBI" id="CHEBI:15378"/>
        <dbReference type="ChEBI" id="CHEBI:17388"/>
        <dbReference type="ChEBI" id="CHEBI:57540"/>
        <dbReference type="ChEBI" id="CHEBI:57945"/>
        <dbReference type="ChEBI" id="CHEBI:60039"/>
        <dbReference type="EC" id="1.5.1.2"/>
    </reaction>
</comment>
<proteinExistence type="inferred from homology"/>
<dbReference type="PIRSF" id="PIRSF000193">
    <property type="entry name" value="Pyrrol-5-carb_rd"/>
    <property type="match status" value="1"/>
</dbReference>
<dbReference type="SUPFAM" id="SSF48179">
    <property type="entry name" value="6-phosphogluconate dehydrogenase C-terminal domain-like"/>
    <property type="match status" value="1"/>
</dbReference>
<dbReference type="PANTHER" id="PTHR11645">
    <property type="entry name" value="PYRROLINE-5-CARBOXYLATE REDUCTASE"/>
    <property type="match status" value="1"/>
</dbReference>
<sequence length="262" mass="27634">MKISFIGLGNMASAIVRGIAAAHDDASFIIGYNRTTTKTEALAAETGITAATTIEQAAQADIVFLGVKPQQLHEIAAQLRPHLRNEQLVVSMAAGKDLNALQALFGHDAFMRIMPNVNAAVGHSTTSYAVSDAVTTAQQLQAVTLLEATGSMIALPEEQFAIFSAIAGAAPAFHYLYMDAIARAAVKEGMAKPIALQIAADAVLGSAKMVLESQTHSIELVDQVCSPGGTTIEGVMTLKAHSFEHAVHEAVHAVIEKDRTFE</sequence>
<comment type="function">
    <text evidence="5 6">Catalyzes the reduction of 1-pyrroline-5-carboxylate (PCA) to L-proline.</text>
</comment>
<dbReference type="EMBL" id="JTFC01000009">
    <property type="protein sequence ID" value="RUS57903.1"/>
    <property type="molecule type" value="Genomic_DNA"/>
</dbReference>
<dbReference type="GO" id="GO:0005737">
    <property type="term" value="C:cytoplasm"/>
    <property type="evidence" value="ECO:0007669"/>
    <property type="project" value="UniProtKB-SubCell"/>
</dbReference>
<dbReference type="InterPro" id="IPR008927">
    <property type="entry name" value="6-PGluconate_DH-like_C_sf"/>
</dbReference>
<protein>
    <recommendedName>
        <fullName evidence="6 7">Pyrroline-5-carboxylate reductase</fullName>
        <shortName evidence="6">P5C reductase</shortName>
        <shortName evidence="6">P5CR</shortName>
        <ecNumber evidence="6 7">1.5.1.2</ecNumber>
    </recommendedName>
    <alternativeName>
        <fullName evidence="6">PCA reductase</fullName>
    </alternativeName>
</protein>
<dbReference type="InterPro" id="IPR029036">
    <property type="entry name" value="P5CR_dimer"/>
</dbReference>
<dbReference type="PANTHER" id="PTHR11645:SF0">
    <property type="entry name" value="PYRROLINE-5-CARBOXYLATE REDUCTASE 3"/>
    <property type="match status" value="1"/>
</dbReference>
<reference evidence="11 12" key="1">
    <citation type="submission" date="2014-11" db="EMBL/GenBank/DDBJ databases">
        <title>Genome sequence and analysis of novel Kurthia sp.</title>
        <authorList>
            <person name="Lawson J.N."/>
            <person name="Gonzalez J.E."/>
            <person name="Rinauldi L."/>
            <person name="Xuan Z."/>
            <person name="Firman A."/>
            <person name="Shaddox L."/>
            <person name="Trudeau A."/>
            <person name="Shah S."/>
            <person name="Reiman D."/>
        </authorList>
    </citation>
    <scope>NUCLEOTIDE SEQUENCE [LARGE SCALE GENOMIC DNA]</scope>
    <source>
        <strain evidence="11 12">3B1D</strain>
    </source>
</reference>
<evidence type="ECO:0000259" key="9">
    <source>
        <dbReference type="Pfam" id="PF03807"/>
    </source>
</evidence>
<accession>A0A433RXA4</accession>
<dbReference type="RefSeq" id="WP_126989483.1">
    <property type="nucleotide sequence ID" value="NZ_JTFC01000009.1"/>
</dbReference>
<dbReference type="EC" id="1.5.1.2" evidence="6 7"/>
<dbReference type="InterPro" id="IPR000304">
    <property type="entry name" value="Pyrroline-COOH_reductase"/>
</dbReference>
<dbReference type="Pfam" id="PF14748">
    <property type="entry name" value="P5CR_dimer"/>
    <property type="match status" value="1"/>
</dbReference>
<dbReference type="HAMAP" id="MF_01925">
    <property type="entry name" value="P5C_reductase"/>
    <property type="match status" value="1"/>
</dbReference>
<comment type="catalytic activity">
    <reaction evidence="6">
        <text>L-proline + NADP(+) = (S)-1-pyrroline-5-carboxylate + NADPH + 2 H(+)</text>
        <dbReference type="Rhea" id="RHEA:14109"/>
        <dbReference type="ChEBI" id="CHEBI:15378"/>
        <dbReference type="ChEBI" id="CHEBI:17388"/>
        <dbReference type="ChEBI" id="CHEBI:57783"/>
        <dbReference type="ChEBI" id="CHEBI:58349"/>
        <dbReference type="ChEBI" id="CHEBI:60039"/>
        <dbReference type="EC" id="1.5.1.2"/>
    </reaction>
</comment>
<keyword evidence="6" id="KW-0963">Cytoplasm</keyword>
<keyword evidence="3 6" id="KW-0521">NADP</keyword>
<evidence type="ECO:0000256" key="7">
    <source>
        <dbReference type="NCBIfam" id="TIGR00112"/>
    </source>
</evidence>
<evidence type="ECO:0000259" key="10">
    <source>
        <dbReference type="Pfam" id="PF14748"/>
    </source>
</evidence>
<evidence type="ECO:0000313" key="12">
    <source>
        <dbReference type="Proteomes" id="UP000288623"/>
    </source>
</evidence>
<dbReference type="InterPro" id="IPR028939">
    <property type="entry name" value="P5C_Rdtase_cat_N"/>
</dbReference>
<keyword evidence="12" id="KW-1185">Reference proteome</keyword>
<dbReference type="OrthoDB" id="9805754at2"/>
<comment type="caution">
    <text evidence="11">The sequence shown here is derived from an EMBL/GenBank/DDBJ whole genome shotgun (WGS) entry which is preliminary data.</text>
</comment>
<keyword evidence="6" id="KW-0028">Amino-acid biosynthesis</keyword>
<evidence type="ECO:0000256" key="1">
    <source>
        <dbReference type="ARBA" id="ARBA00005525"/>
    </source>
</evidence>
<dbReference type="Pfam" id="PF03807">
    <property type="entry name" value="F420_oxidored"/>
    <property type="match status" value="1"/>
</dbReference>
<dbReference type="GO" id="GO:0004735">
    <property type="term" value="F:pyrroline-5-carboxylate reductase activity"/>
    <property type="evidence" value="ECO:0007669"/>
    <property type="project" value="UniProtKB-UniRule"/>
</dbReference>
<dbReference type="NCBIfam" id="TIGR00112">
    <property type="entry name" value="proC"/>
    <property type="match status" value="1"/>
</dbReference>
<evidence type="ECO:0000256" key="5">
    <source>
        <dbReference type="ARBA" id="ARBA00058118"/>
    </source>
</evidence>
<dbReference type="SUPFAM" id="SSF51735">
    <property type="entry name" value="NAD(P)-binding Rossmann-fold domains"/>
    <property type="match status" value="1"/>
</dbReference>
<dbReference type="GO" id="GO:0055129">
    <property type="term" value="P:L-proline biosynthetic process"/>
    <property type="evidence" value="ECO:0007669"/>
    <property type="project" value="UniProtKB-UniRule"/>
</dbReference>
<feature type="binding site" evidence="8">
    <location>
        <begin position="6"/>
        <end position="11"/>
    </location>
    <ligand>
        <name>NADP(+)</name>
        <dbReference type="ChEBI" id="CHEBI:58349"/>
    </ligand>
</feature>
<evidence type="ECO:0000256" key="3">
    <source>
        <dbReference type="ARBA" id="ARBA00022857"/>
    </source>
</evidence>
<evidence type="ECO:0000256" key="8">
    <source>
        <dbReference type="PIRSR" id="PIRSR000193-1"/>
    </source>
</evidence>
<gene>
    <name evidence="6" type="primary">proC</name>
    <name evidence="11" type="ORF">QI30_03035</name>
</gene>
<feature type="domain" description="Pyrroline-5-carboxylate reductase dimerisation" evidence="10">
    <location>
        <begin position="157"/>
        <end position="259"/>
    </location>
</feature>
<dbReference type="FunFam" id="1.10.3730.10:FF:000001">
    <property type="entry name" value="Pyrroline-5-carboxylate reductase"/>
    <property type="match status" value="1"/>
</dbReference>
<name>A0A433RXA4_9BACL</name>
<dbReference type="Gene3D" id="3.40.50.720">
    <property type="entry name" value="NAD(P)-binding Rossmann-like Domain"/>
    <property type="match status" value="1"/>
</dbReference>
<evidence type="ECO:0000313" key="11">
    <source>
        <dbReference type="EMBL" id="RUS57903.1"/>
    </source>
</evidence>
<keyword evidence="2 6" id="KW-0641">Proline biosynthesis</keyword>
<evidence type="ECO:0000256" key="2">
    <source>
        <dbReference type="ARBA" id="ARBA00022650"/>
    </source>
</evidence>
<comment type="subcellular location">
    <subcellularLocation>
        <location evidence="6">Cytoplasm</location>
    </subcellularLocation>
</comment>
<dbReference type="Gene3D" id="1.10.3730.10">
    <property type="entry name" value="ProC C-terminal domain-like"/>
    <property type="match status" value="1"/>
</dbReference>
<comment type="similarity">
    <text evidence="1 6">Belongs to the pyrroline-5-carboxylate reductase family.</text>
</comment>
<dbReference type="UniPathway" id="UPA00098">
    <property type="reaction ID" value="UER00361"/>
</dbReference>
<dbReference type="InterPro" id="IPR036291">
    <property type="entry name" value="NAD(P)-bd_dom_sf"/>
</dbReference>
<comment type="pathway">
    <text evidence="6">Amino-acid biosynthesis; L-proline biosynthesis; L-proline from L-glutamate 5-semialdehyde: step 1/1.</text>
</comment>
<organism evidence="11 12">
    <name type="scientific">Candidatus Kurthia intestinigallinarum</name>
    <dbReference type="NCBI Taxonomy" id="1562256"/>
    <lineage>
        <taxon>Bacteria</taxon>
        <taxon>Bacillati</taxon>
        <taxon>Bacillota</taxon>
        <taxon>Bacilli</taxon>
        <taxon>Bacillales</taxon>
        <taxon>Caryophanaceae</taxon>
        <taxon>Kurthia</taxon>
    </lineage>
</organism>
<feature type="domain" description="Pyrroline-5-carboxylate reductase catalytic N-terminal" evidence="9">
    <location>
        <begin position="2"/>
        <end position="95"/>
    </location>
</feature>
<evidence type="ECO:0000256" key="6">
    <source>
        <dbReference type="HAMAP-Rule" id="MF_01925"/>
    </source>
</evidence>
<keyword evidence="4 6" id="KW-0560">Oxidoreductase</keyword>
<evidence type="ECO:0000256" key="4">
    <source>
        <dbReference type="ARBA" id="ARBA00023002"/>
    </source>
</evidence>
<dbReference type="Proteomes" id="UP000288623">
    <property type="component" value="Unassembled WGS sequence"/>
</dbReference>